<feature type="region of interest" description="Disordered" evidence="1">
    <location>
        <begin position="1"/>
        <end position="55"/>
    </location>
</feature>
<evidence type="ECO:0000256" key="1">
    <source>
        <dbReference type="SAM" id="MobiDB-lite"/>
    </source>
</evidence>
<proteinExistence type="predicted"/>
<accession>A0ABP2Y6M2</accession>
<name>A0ABP2Y6M2_9BACT</name>
<protein>
    <submittedName>
        <fullName evidence="2">Uncharacterized protein</fullName>
    </submittedName>
</protein>
<keyword evidence="3" id="KW-1185">Reference proteome</keyword>
<reference evidence="2 3" key="1">
    <citation type="submission" date="2013-06" db="EMBL/GenBank/DDBJ databases">
        <authorList>
            <person name="Weinstock G."/>
            <person name="Sodergren E."/>
            <person name="Lobos E.A."/>
            <person name="Fulton L."/>
            <person name="Fulton R."/>
            <person name="Courtney L."/>
            <person name="Fronick C."/>
            <person name="O'Laughlin M."/>
            <person name="Godfrey J."/>
            <person name="Wilson R.M."/>
            <person name="Miner T."/>
            <person name="Farmer C."/>
            <person name="Delehaunty K."/>
            <person name="Cordes M."/>
            <person name="Minx P."/>
            <person name="Tomlinson C."/>
            <person name="Chen J."/>
            <person name="Wollam A."/>
            <person name="Pepin K.H."/>
            <person name="Bhonagiri V."/>
            <person name="Zhang X."/>
            <person name="Warren W."/>
            <person name="Mitreva M."/>
            <person name="Mardis E.R."/>
            <person name="Wilson R.K."/>
        </authorList>
    </citation>
    <scope>NUCLEOTIDE SEQUENCE [LARGE SCALE GENOMIC DNA]</scope>
    <source>
        <strain evidence="2 3">ATCC 29426</strain>
    </source>
</reference>
<comment type="caution">
    <text evidence="2">The sequence shown here is derived from an EMBL/GenBank/DDBJ whole genome shotgun (WGS) entry which is preliminary data.</text>
</comment>
<evidence type="ECO:0000313" key="3">
    <source>
        <dbReference type="Proteomes" id="UP000016660"/>
    </source>
</evidence>
<evidence type="ECO:0000313" key="2">
    <source>
        <dbReference type="EMBL" id="ERJ75754.1"/>
    </source>
</evidence>
<gene>
    <name evidence="2" type="ORF">HMPREF0653_01778</name>
</gene>
<dbReference type="EMBL" id="AWUY01000159">
    <property type="protein sequence ID" value="ERJ75754.1"/>
    <property type="molecule type" value="Genomic_DNA"/>
</dbReference>
<organism evidence="2 3">
    <name type="scientific">Prevotella disiens JCM 6334 = ATCC 29426</name>
    <dbReference type="NCBI Taxonomy" id="1235811"/>
    <lineage>
        <taxon>Bacteria</taxon>
        <taxon>Pseudomonadati</taxon>
        <taxon>Bacteroidota</taxon>
        <taxon>Bacteroidia</taxon>
        <taxon>Bacteroidales</taxon>
        <taxon>Prevotellaceae</taxon>
        <taxon>Prevotella</taxon>
    </lineage>
</organism>
<dbReference type="Proteomes" id="UP000016660">
    <property type="component" value="Unassembled WGS sequence"/>
</dbReference>
<sequence>MSAKNPPISQQGCTPLDTPAKPVGMKKRASRKEVSPPFNDCPPTVSKDIKATKTR</sequence>